<name>A0A916KQ49_9POXV</name>
<dbReference type="OrthoDB" id="28105at10239"/>
<reference evidence="1 2" key="1">
    <citation type="journal article" date="2013" name="J. Virol.">
        <title>New Insights into the Evolution of Entomopoxvirinae from the Complete Genome Sequences of Four Entomopoxviruses Infecting Adoxophyes honmai, Choristoneura biennis, Choristoneura rosaceana, and Mythimna separata.</title>
        <authorList>
            <person name="Theze J."/>
            <person name="Takatsuka J."/>
            <person name="Li Z."/>
            <person name="Gallais J."/>
            <person name="Doucet D."/>
            <person name="Arif B."/>
            <person name="Nakai M."/>
            <person name="Herniou E.A."/>
        </authorList>
    </citation>
    <scope>NUCLEOTIDE SEQUENCE [LARGE SCALE GENOMIC DNA]</scope>
</reference>
<sequence length="115" mass="14327">MDKYIDKILYVRNLFFNWIIKENMKYYNSNSEYKIIYELSFLWSNLTKDCNIEYFYDILEKQRILNWRLNEFEFTEYSDYYNEFIMLLLDINCGDEDDDNKNVEEDTIIIIIINK</sequence>
<dbReference type="KEGG" id="vg:15613763"/>
<dbReference type="GeneID" id="15613763"/>
<evidence type="ECO:0000313" key="2">
    <source>
        <dbReference type="Proteomes" id="UP000792671"/>
    </source>
</evidence>
<keyword evidence="2" id="KW-1185">Reference proteome</keyword>
<gene>
    <name evidence="1" type="ORF">MYSEV_141</name>
</gene>
<dbReference type="EMBL" id="HF679134">
    <property type="protein sequence ID" value="CCU56339.1"/>
    <property type="molecule type" value="Genomic_DNA"/>
</dbReference>
<evidence type="ECO:0000313" key="1">
    <source>
        <dbReference type="EMBL" id="CCU56339.1"/>
    </source>
</evidence>
<organism evidence="1 2">
    <name type="scientific">Mythimna separata entomopoxvirus 'L'</name>
    <dbReference type="NCBI Taxonomy" id="1293572"/>
    <lineage>
        <taxon>Viruses</taxon>
        <taxon>Varidnaviria</taxon>
        <taxon>Bamfordvirae</taxon>
        <taxon>Nucleocytoviricota</taxon>
        <taxon>Pokkesviricetes</taxon>
        <taxon>Chitovirales</taxon>
        <taxon>Poxviridae</taxon>
        <taxon>Entomopoxvirinae</taxon>
        <taxon>Betaentomopoxvirus</taxon>
        <taxon>Betaentomopoxvirus mseparata</taxon>
        <taxon>Mythimna separata entomopoxvirus</taxon>
    </lineage>
</organism>
<protein>
    <submittedName>
        <fullName evidence="1">Uncharacterized protein</fullName>
    </submittedName>
</protein>
<dbReference type="Proteomes" id="UP000792671">
    <property type="component" value="Genome"/>
</dbReference>
<dbReference type="RefSeq" id="YP_008003658.1">
    <property type="nucleotide sequence ID" value="NC_021246.1"/>
</dbReference>
<accession>A0A916KQ49</accession>
<proteinExistence type="predicted"/>